<gene>
    <name evidence="2" type="ORF">SAMN05421757_11136</name>
</gene>
<sequence length="111" mass="11426">MRSILAALLTVTALPASADNIAMCVDTGASEAVCTCAAAALAEQVGPEDLARYDAISTAFVEKRSEGLGWVDAWDGAVAAVAERDGTAANTMQRAMNPVGQAHRDSIKACE</sequence>
<dbReference type="Proteomes" id="UP000198426">
    <property type="component" value="Unassembled WGS sequence"/>
</dbReference>
<name>A0A239LT26_9RHOB</name>
<evidence type="ECO:0000313" key="3">
    <source>
        <dbReference type="Proteomes" id="UP000198426"/>
    </source>
</evidence>
<proteinExistence type="predicted"/>
<feature type="signal peptide" evidence="1">
    <location>
        <begin position="1"/>
        <end position="18"/>
    </location>
</feature>
<dbReference type="AlphaFoldDB" id="A0A239LT26"/>
<evidence type="ECO:0000256" key="1">
    <source>
        <dbReference type="SAM" id="SignalP"/>
    </source>
</evidence>
<evidence type="ECO:0008006" key="4">
    <source>
        <dbReference type="Google" id="ProtNLM"/>
    </source>
</evidence>
<organism evidence="2 3">
    <name type="scientific">Tropicimonas sediminicola</name>
    <dbReference type="NCBI Taxonomy" id="1031541"/>
    <lineage>
        <taxon>Bacteria</taxon>
        <taxon>Pseudomonadati</taxon>
        <taxon>Pseudomonadota</taxon>
        <taxon>Alphaproteobacteria</taxon>
        <taxon>Rhodobacterales</taxon>
        <taxon>Roseobacteraceae</taxon>
        <taxon>Tropicimonas</taxon>
    </lineage>
</organism>
<feature type="chain" id="PRO_5012669910" description="HdeA/HdeB family protein" evidence="1">
    <location>
        <begin position="19"/>
        <end position="111"/>
    </location>
</feature>
<protein>
    <recommendedName>
        <fullName evidence="4">HdeA/HdeB family protein</fullName>
    </recommendedName>
</protein>
<keyword evidence="1" id="KW-0732">Signal</keyword>
<keyword evidence="3" id="KW-1185">Reference proteome</keyword>
<reference evidence="2 3" key="1">
    <citation type="submission" date="2017-06" db="EMBL/GenBank/DDBJ databases">
        <authorList>
            <person name="Kim H.J."/>
            <person name="Triplett B.A."/>
        </authorList>
    </citation>
    <scope>NUCLEOTIDE SEQUENCE [LARGE SCALE GENOMIC DNA]</scope>
    <source>
        <strain evidence="2 3">DSM 29339</strain>
    </source>
</reference>
<evidence type="ECO:0000313" key="2">
    <source>
        <dbReference type="EMBL" id="SNT33686.1"/>
    </source>
</evidence>
<accession>A0A239LT26</accession>
<dbReference type="EMBL" id="FZOY01000011">
    <property type="protein sequence ID" value="SNT33686.1"/>
    <property type="molecule type" value="Genomic_DNA"/>
</dbReference>